<evidence type="ECO:0000256" key="2">
    <source>
        <dbReference type="ARBA" id="ARBA00006496"/>
    </source>
</evidence>
<keyword evidence="3 8" id="KW-0812">Transmembrane</keyword>
<dbReference type="FunCoup" id="A0A6I8RTW6">
    <property type="interactions" value="844"/>
</dbReference>
<dbReference type="GeneTree" id="ENSGT00390000013367"/>
<evidence type="ECO:0000256" key="7">
    <source>
        <dbReference type="ARBA" id="ARBA00023180"/>
    </source>
</evidence>
<dbReference type="SUPFAM" id="SSF69318">
    <property type="entry name" value="Integrin alpha N-terminal domain"/>
    <property type="match status" value="1"/>
</dbReference>
<evidence type="ECO:0000256" key="1">
    <source>
        <dbReference type="ARBA" id="ARBA00004479"/>
    </source>
</evidence>
<dbReference type="GO" id="GO:0016020">
    <property type="term" value="C:membrane"/>
    <property type="evidence" value="ECO:0007669"/>
    <property type="project" value="UniProtKB-SubCell"/>
</dbReference>
<protein>
    <submittedName>
        <fullName evidence="10">Integrin alpha FG-GAP repeat-containing 1</fullName>
    </submittedName>
</protein>
<dbReference type="InterPro" id="IPR013517">
    <property type="entry name" value="FG-GAP"/>
</dbReference>
<keyword evidence="4" id="KW-0732">Signal</keyword>
<comment type="similarity">
    <text evidence="2">Belongs to the TIP family.</text>
</comment>
<proteinExistence type="inferred from homology"/>
<dbReference type="Gene3D" id="2.130.10.130">
    <property type="entry name" value="Integrin alpha, N-terminal"/>
    <property type="match status" value="1"/>
</dbReference>
<evidence type="ECO:0000313" key="10">
    <source>
        <dbReference type="Ensembl" id="ENSXETP00000088377"/>
    </source>
</evidence>
<comment type="subcellular location">
    <subcellularLocation>
        <location evidence="1">Membrane</location>
        <topology evidence="1">Single-pass type I membrane protein</topology>
    </subcellularLocation>
</comment>
<sequence>MCDASRPVPVMGVWELSVYVSVLLLALSGSPVLGSLRNVTADVFGSESYGKVAAFGDFNADKQTDMFIIRSGNELWIFLADLKGTPYFHPNVKLSLKSEDVVITSVVPGDYDGDSQMDVLLTTIPKDKVNTDVPLTAVIYWGLNQTLNVNSKTRLNNTYLDEPLIIDFNGDLIPDIFGVTGEGAKPLITYGGGNLSVTTTLNTKNKMFIPHSHAFVDLTTDFTADLFLTTVSGASEIQFETWENKGGNFTESTLIIQKPKDVKIVGQSVFADFDGDGKQDQLLPACEDDNCLKSAIYLLKHGTDQWVPVLQNFSNMNTVWGFVPSAYKSLSIPITLHIGDYNMDGYPDALAILKDTSGSNQQAFLLENVPCKNSTCTRMFEVHWEISDLNQIKDAEVATFFDIYEDGILDIIVLSKGLSGDNYAIHVLVNNFEADAYFVKVIVLSGFCSNDCPHQVKPFGVNQPGPYIMYTTVDANGYLKNASAGQLSQSAHLSLQLPYNVLGLGRSANFLDHLYVGIPRPPAEKPIRMQEWTAIIPNSQLIVIPYPHDNPRSWSAKLYLTPSNIVLLTAIALIGVCVFILAIIGILHWQEKLIDSTLTQCDVTHQPFYCASSALHSSPAVGGPQALRDLHNAQGTSSGERSGNSHRGKRSICIFCVYILIYW</sequence>
<evidence type="ECO:0000256" key="4">
    <source>
        <dbReference type="ARBA" id="ARBA00022729"/>
    </source>
</evidence>
<dbReference type="Ensembl" id="ENSXETT00000095431">
    <property type="protein sequence ID" value="ENSXETP00000088377"/>
    <property type="gene ID" value="ENSXETG00000025004"/>
</dbReference>
<keyword evidence="6 8" id="KW-0472">Membrane</keyword>
<evidence type="ECO:0000256" key="5">
    <source>
        <dbReference type="ARBA" id="ARBA00022989"/>
    </source>
</evidence>
<keyword evidence="5 8" id="KW-1133">Transmembrane helix</keyword>
<dbReference type="PANTHER" id="PTHR13412:SF0">
    <property type="entry name" value="T-CELL IMMUNOMODULATORY PROTEIN"/>
    <property type="match status" value="1"/>
</dbReference>
<dbReference type="Pfam" id="PF23122">
    <property type="entry name" value="C2_ITFG1"/>
    <property type="match status" value="1"/>
</dbReference>
<gene>
    <name evidence="10" type="primary">itfg1</name>
</gene>
<organism evidence="10">
    <name type="scientific">Xenopus tropicalis</name>
    <name type="common">Western clawed frog</name>
    <name type="synonym">Silurana tropicalis</name>
    <dbReference type="NCBI Taxonomy" id="8364"/>
    <lineage>
        <taxon>Eukaryota</taxon>
        <taxon>Metazoa</taxon>
        <taxon>Chordata</taxon>
        <taxon>Craniata</taxon>
        <taxon>Vertebrata</taxon>
        <taxon>Euteleostomi</taxon>
        <taxon>Amphibia</taxon>
        <taxon>Batrachia</taxon>
        <taxon>Anura</taxon>
        <taxon>Pipoidea</taxon>
        <taxon>Pipidae</taxon>
        <taxon>Xenopodinae</taxon>
        <taxon>Xenopus</taxon>
        <taxon>Silurana</taxon>
    </lineage>
</organism>
<dbReference type="Xenbase" id="XB-GENE-5735764">
    <property type="gene designation" value="itfg1"/>
</dbReference>
<keyword evidence="7" id="KW-0325">Glycoprotein</keyword>
<evidence type="ECO:0000256" key="8">
    <source>
        <dbReference type="SAM" id="Phobius"/>
    </source>
</evidence>
<evidence type="ECO:0000256" key="6">
    <source>
        <dbReference type="ARBA" id="ARBA00023136"/>
    </source>
</evidence>
<reference evidence="10" key="1">
    <citation type="journal article" date="2010" name="Science">
        <title>The genome of the Western clawed frog Xenopus tropicalis.</title>
        <authorList>
            <person name="Hellsten U."/>
            <person name="Harland R.M."/>
            <person name="Gilchrist M.J."/>
            <person name="Hendrix D."/>
            <person name="Jurka J."/>
            <person name="Kapitonov V."/>
            <person name="Ovcharenko I."/>
            <person name="Putnam N.H."/>
            <person name="Shu S."/>
            <person name="Taher L."/>
            <person name="Blitz I.L."/>
            <person name="Blumberg B."/>
            <person name="Dichmann D.S."/>
            <person name="Dubchak I."/>
            <person name="Amaya E."/>
            <person name="Detter J.C."/>
            <person name="Fletcher R."/>
            <person name="Gerhard D.S."/>
            <person name="Goodstein D."/>
            <person name="Graves T."/>
            <person name="Grigoriev I.V."/>
            <person name="Grimwood J."/>
            <person name="Kawashima T."/>
            <person name="Lindquist E."/>
            <person name="Lucas S.M."/>
            <person name="Mead P.E."/>
            <person name="Mitros T."/>
            <person name="Ogino H."/>
            <person name="Ohta Y."/>
            <person name="Poliakov A.V."/>
            <person name="Pollet N."/>
            <person name="Robert J."/>
            <person name="Salamov A."/>
            <person name="Sater A.K."/>
            <person name="Schmutz J."/>
            <person name="Terry A."/>
            <person name="Vize P.D."/>
            <person name="Warren W.C."/>
            <person name="Wells D."/>
            <person name="Wills A."/>
            <person name="Wilson R.K."/>
            <person name="Zimmerman L.B."/>
            <person name="Zorn A.M."/>
            <person name="Grainger R."/>
            <person name="Grammer T."/>
            <person name="Khokha M.K."/>
            <person name="Richardson P.M."/>
            <person name="Rokhsar D.S."/>
        </authorList>
    </citation>
    <scope>NUCLEOTIDE SEQUENCE [LARGE SCALE GENOMIC DNA]</scope>
    <source>
        <strain evidence="10">Nigerian</strain>
    </source>
</reference>
<dbReference type="InParanoid" id="A0A6I8RTW6"/>
<dbReference type="Pfam" id="PF13517">
    <property type="entry name" value="FG-GAP_3"/>
    <property type="match status" value="1"/>
</dbReference>
<evidence type="ECO:0000259" key="9">
    <source>
        <dbReference type="Pfam" id="PF23122"/>
    </source>
</evidence>
<feature type="transmembrane region" description="Helical" evidence="8">
    <location>
        <begin position="565"/>
        <end position="587"/>
    </location>
</feature>
<dbReference type="InterPro" id="IPR057089">
    <property type="entry name" value="C2_TIP"/>
</dbReference>
<reference evidence="10" key="2">
    <citation type="submission" date="2020-05" db="UniProtKB">
        <authorList>
            <consortium name="Ensembl"/>
        </authorList>
    </citation>
    <scope>IDENTIFICATION</scope>
</reference>
<dbReference type="AlphaFoldDB" id="A0A6I8RTW6"/>
<name>A0A6I8RTW6_XENTR</name>
<dbReference type="InterPro" id="IPR028994">
    <property type="entry name" value="Integrin_alpha_N"/>
</dbReference>
<dbReference type="InterPro" id="IPR024881">
    <property type="entry name" value="Tip"/>
</dbReference>
<evidence type="ECO:0000256" key="3">
    <source>
        <dbReference type="ARBA" id="ARBA00022692"/>
    </source>
</evidence>
<accession>A0A6I8RTW6</accession>
<dbReference type="PANTHER" id="PTHR13412">
    <property type="entry name" value="T-CELL IMMUNOMODULATORY PROTEIN HOMOLOG"/>
    <property type="match status" value="1"/>
</dbReference>
<dbReference type="Bgee" id="ENSXETG00000025004">
    <property type="expression patterns" value="Expressed in brain and 12 other cell types or tissues"/>
</dbReference>
<feature type="domain" description="T-cell immunomodulatory protein TIP C2" evidence="9">
    <location>
        <begin position="458"/>
        <end position="559"/>
    </location>
</feature>